<protein>
    <recommendedName>
        <fullName evidence="5">Trans-1,2-dihydrobenzene-1,2-diol dehydrogenase</fullName>
        <ecNumber evidence="4">1.1.1.179</ecNumber>
        <ecNumber evidence="3">1.3.1.20</ecNumber>
    </recommendedName>
    <alternativeName>
        <fullName evidence="8">D-xylose 1-dehydrogenase</fullName>
    </alternativeName>
    <alternativeName>
        <fullName evidence="7">D-xylose-NADP dehydrogenase</fullName>
    </alternativeName>
    <alternativeName>
        <fullName evidence="6">Dimeric dihydrodiol dehydrogenase</fullName>
    </alternativeName>
</protein>
<dbReference type="InterPro" id="IPR055170">
    <property type="entry name" value="GFO_IDH_MocA-like_dom"/>
</dbReference>
<dbReference type="GO" id="GO:0047115">
    <property type="term" value="F:trans-1,2-dihydrobenzene-1,2-diol dehydrogenase activity"/>
    <property type="evidence" value="ECO:0007669"/>
    <property type="project" value="UniProtKB-EC"/>
</dbReference>
<evidence type="ECO:0000256" key="6">
    <source>
        <dbReference type="ARBA" id="ARBA00042926"/>
    </source>
</evidence>
<evidence type="ECO:0000256" key="10">
    <source>
        <dbReference type="ARBA" id="ARBA00049233"/>
    </source>
</evidence>
<comment type="similarity">
    <text evidence="1">Belongs to the Gfo/Idh/MocA family.</text>
</comment>
<evidence type="ECO:0000256" key="7">
    <source>
        <dbReference type="ARBA" id="ARBA00042988"/>
    </source>
</evidence>
<dbReference type="InterPro" id="IPR050984">
    <property type="entry name" value="Gfo/Idh/MocA_domain"/>
</dbReference>
<name>A0A6J2KMY5_BOMMA</name>
<evidence type="ECO:0000313" key="14">
    <source>
        <dbReference type="RefSeq" id="XP_028042337.1"/>
    </source>
</evidence>
<evidence type="ECO:0000256" key="2">
    <source>
        <dbReference type="ARBA" id="ARBA00023002"/>
    </source>
</evidence>
<organism evidence="13 14">
    <name type="scientific">Bombyx mandarina</name>
    <name type="common">Wild silk moth</name>
    <name type="synonym">Wild silkworm</name>
    <dbReference type="NCBI Taxonomy" id="7092"/>
    <lineage>
        <taxon>Eukaryota</taxon>
        <taxon>Metazoa</taxon>
        <taxon>Ecdysozoa</taxon>
        <taxon>Arthropoda</taxon>
        <taxon>Hexapoda</taxon>
        <taxon>Insecta</taxon>
        <taxon>Pterygota</taxon>
        <taxon>Neoptera</taxon>
        <taxon>Endopterygota</taxon>
        <taxon>Lepidoptera</taxon>
        <taxon>Glossata</taxon>
        <taxon>Ditrysia</taxon>
        <taxon>Bombycoidea</taxon>
        <taxon>Bombycidae</taxon>
        <taxon>Bombycinae</taxon>
        <taxon>Bombyx</taxon>
    </lineage>
</organism>
<evidence type="ECO:0000259" key="12">
    <source>
        <dbReference type="Pfam" id="PF22725"/>
    </source>
</evidence>
<dbReference type="EC" id="1.1.1.179" evidence="4"/>
<comment type="catalytic activity">
    <reaction evidence="10">
        <text>D-xylose + NADP(+) = D-xylono-1,5-lactone + NADPH + H(+)</text>
        <dbReference type="Rhea" id="RHEA:22000"/>
        <dbReference type="ChEBI" id="CHEBI:15378"/>
        <dbReference type="ChEBI" id="CHEBI:15867"/>
        <dbReference type="ChEBI" id="CHEBI:53455"/>
        <dbReference type="ChEBI" id="CHEBI:57783"/>
        <dbReference type="ChEBI" id="CHEBI:58349"/>
        <dbReference type="EC" id="1.1.1.179"/>
    </reaction>
</comment>
<keyword evidence="13" id="KW-1185">Reference proteome</keyword>
<evidence type="ECO:0000256" key="9">
    <source>
        <dbReference type="ARBA" id="ARBA00047423"/>
    </source>
</evidence>
<dbReference type="Proteomes" id="UP000504629">
    <property type="component" value="Unplaced"/>
</dbReference>
<proteinExistence type="inferred from homology"/>
<reference evidence="14" key="1">
    <citation type="submission" date="2025-08" db="UniProtKB">
        <authorList>
            <consortium name="RefSeq"/>
        </authorList>
    </citation>
    <scope>IDENTIFICATION</scope>
    <source>
        <tissue evidence="14">Silk gland</tissue>
    </source>
</reference>
<dbReference type="Gene3D" id="3.40.50.720">
    <property type="entry name" value="NAD(P)-binding Rossmann-like Domain"/>
    <property type="match status" value="1"/>
</dbReference>
<dbReference type="InterPro" id="IPR036291">
    <property type="entry name" value="NAD(P)-bd_dom_sf"/>
</dbReference>
<gene>
    <name evidence="14" type="primary">LOC114252054</name>
</gene>
<sequence length="336" mass="38045">MTIRWGIVTAGKISHDFVNAFNSYPNKGDQVIAAVAARTKPEEFAKLHNIPIVFDSYKALAESNEIDVAYIGALNPDHYNISKLFLENGKHVLCEKPLCLNYKQAESLIRFAKSKKLFLMEAVWSRFSPTYIALEKEINSGKLGDVMFVEVNFGVPIVTVDRLRKKELGGSSVMDIGIYTLQFAQYIFKEEPKKVTTVGGLNEDGVDIYETIILEYDGDRRAVLNVDSRFKMWNKATVVGTNGHITIEDPFHFPEIFINTDGTVEKFPLHKSSLPYNFRNSAGLVYQALEVEKCLKEGLIESPRMSHKESLVLAKLEQTVRKQLGVYYDVDDQEFP</sequence>
<feature type="domain" description="Gfo/Idh/MocA-like oxidoreductase N-terminal" evidence="11">
    <location>
        <begin position="3"/>
        <end position="120"/>
    </location>
</feature>
<dbReference type="SUPFAM" id="SSF55347">
    <property type="entry name" value="Glyceraldehyde-3-phosphate dehydrogenase-like, C-terminal domain"/>
    <property type="match status" value="1"/>
</dbReference>
<dbReference type="AlphaFoldDB" id="A0A6J2KMY5"/>
<dbReference type="EC" id="1.3.1.20" evidence="3"/>
<dbReference type="GeneID" id="114252054"/>
<dbReference type="KEGG" id="bman:114252054"/>
<evidence type="ECO:0000256" key="8">
    <source>
        <dbReference type="ARBA" id="ARBA00043025"/>
    </source>
</evidence>
<dbReference type="InterPro" id="IPR000683">
    <property type="entry name" value="Gfo/Idh/MocA-like_OxRdtase_N"/>
</dbReference>
<evidence type="ECO:0000256" key="3">
    <source>
        <dbReference type="ARBA" id="ARBA00038853"/>
    </source>
</evidence>
<evidence type="ECO:0000313" key="13">
    <source>
        <dbReference type="Proteomes" id="UP000504629"/>
    </source>
</evidence>
<dbReference type="PANTHER" id="PTHR22604">
    <property type="entry name" value="OXIDOREDUCTASES"/>
    <property type="match status" value="1"/>
</dbReference>
<dbReference type="Pfam" id="PF22725">
    <property type="entry name" value="GFO_IDH_MocA_C3"/>
    <property type="match status" value="1"/>
</dbReference>
<dbReference type="Gene3D" id="3.30.360.10">
    <property type="entry name" value="Dihydrodipicolinate Reductase, domain 2"/>
    <property type="match status" value="1"/>
</dbReference>
<dbReference type="GO" id="GO:0000166">
    <property type="term" value="F:nucleotide binding"/>
    <property type="evidence" value="ECO:0007669"/>
    <property type="project" value="InterPro"/>
</dbReference>
<evidence type="ECO:0000256" key="1">
    <source>
        <dbReference type="ARBA" id="ARBA00010928"/>
    </source>
</evidence>
<dbReference type="GO" id="GO:0047837">
    <property type="term" value="F:D-xylose 1-dehydrogenase (NADP+) activity"/>
    <property type="evidence" value="ECO:0007669"/>
    <property type="project" value="UniProtKB-EC"/>
</dbReference>
<accession>A0A6J2KMY5</accession>
<dbReference type="PANTHER" id="PTHR22604:SF105">
    <property type="entry name" value="TRANS-1,2-DIHYDROBENZENE-1,2-DIOL DEHYDROGENASE"/>
    <property type="match status" value="1"/>
</dbReference>
<dbReference type="OrthoDB" id="2129491at2759"/>
<dbReference type="SUPFAM" id="SSF51735">
    <property type="entry name" value="NAD(P)-binding Rossmann-fold domains"/>
    <property type="match status" value="1"/>
</dbReference>
<evidence type="ECO:0000259" key="11">
    <source>
        <dbReference type="Pfam" id="PF01408"/>
    </source>
</evidence>
<evidence type="ECO:0000256" key="5">
    <source>
        <dbReference type="ARBA" id="ARBA00040603"/>
    </source>
</evidence>
<dbReference type="Pfam" id="PF01408">
    <property type="entry name" value="GFO_IDH_MocA"/>
    <property type="match status" value="1"/>
</dbReference>
<keyword evidence="2" id="KW-0560">Oxidoreductase</keyword>
<dbReference type="RefSeq" id="XP_028042337.1">
    <property type="nucleotide sequence ID" value="XM_028186536.1"/>
</dbReference>
<feature type="domain" description="GFO/IDH/MocA-like oxidoreductase" evidence="12">
    <location>
        <begin position="133"/>
        <end position="245"/>
    </location>
</feature>
<comment type="catalytic activity">
    <reaction evidence="9">
        <text>(1R,2R)-1,2-dihydrobenzene-1,2-diol + NADP(+) = catechol + NADPH + H(+)</text>
        <dbReference type="Rhea" id="RHEA:16729"/>
        <dbReference type="ChEBI" id="CHEBI:10702"/>
        <dbReference type="ChEBI" id="CHEBI:15378"/>
        <dbReference type="ChEBI" id="CHEBI:18135"/>
        <dbReference type="ChEBI" id="CHEBI:57783"/>
        <dbReference type="ChEBI" id="CHEBI:58349"/>
        <dbReference type="EC" id="1.3.1.20"/>
    </reaction>
</comment>
<evidence type="ECO:0000256" key="4">
    <source>
        <dbReference type="ARBA" id="ARBA00038984"/>
    </source>
</evidence>